<dbReference type="Proteomes" id="UP000016023">
    <property type="component" value="Unassembled WGS sequence"/>
</dbReference>
<gene>
    <name evidence="2" type="ORF">HMPREF9140_01083</name>
</gene>
<keyword evidence="3" id="KW-1185">Reference proteome</keyword>
<feature type="transmembrane region" description="Helical" evidence="1">
    <location>
        <begin position="33"/>
        <end position="57"/>
    </location>
</feature>
<keyword evidence="1" id="KW-0812">Transmembrane</keyword>
<protein>
    <submittedName>
        <fullName evidence="2">Uncharacterized protein</fullName>
    </submittedName>
</protein>
<name>H1Q2E5_9BACT</name>
<dbReference type="RefSeq" id="WP_006952353.1">
    <property type="nucleotide sequence ID" value="NZ_JH594522.1"/>
</dbReference>
<comment type="caution">
    <text evidence="2">The sequence shown here is derived from an EMBL/GenBank/DDBJ whole genome shotgun (WGS) entry which is preliminary data.</text>
</comment>
<dbReference type="PATRIC" id="fig|883158.3.peg.1093"/>
<proteinExistence type="predicted"/>
<evidence type="ECO:0000313" key="2">
    <source>
        <dbReference type="EMBL" id="EHO70802.1"/>
    </source>
</evidence>
<evidence type="ECO:0000313" key="3">
    <source>
        <dbReference type="Proteomes" id="UP000016023"/>
    </source>
</evidence>
<accession>H1Q2E5</accession>
<dbReference type="EMBL" id="AGWK01000030">
    <property type="protein sequence ID" value="EHO70802.1"/>
    <property type="molecule type" value="Genomic_DNA"/>
</dbReference>
<sequence>MSHKSKSHRRRHYNEHTGFDLSMHRSAAKRRRMWARFFLFLTILLATVISLWVYWVYTH</sequence>
<organism evidence="2 3">
    <name type="scientific">Prevotella micans F0438</name>
    <dbReference type="NCBI Taxonomy" id="883158"/>
    <lineage>
        <taxon>Bacteria</taxon>
        <taxon>Pseudomonadati</taxon>
        <taxon>Bacteroidota</taxon>
        <taxon>Bacteroidia</taxon>
        <taxon>Bacteroidales</taxon>
        <taxon>Prevotellaceae</taxon>
        <taxon>Prevotella</taxon>
    </lineage>
</organism>
<keyword evidence="1" id="KW-1133">Transmembrane helix</keyword>
<reference evidence="2 3" key="1">
    <citation type="submission" date="2011-12" db="EMBL/GenBank/DDBJ databases">
        <title>The Genome Sequence of Prevotella micans F0438.</title>
        <authorList>
            <consortium name="The Broad Institute Genome Sequencing Platform"/>
            <person name="Earl A."/>
            <person name="Ward D."/>
            <person name="Feldgarden M."/>
            <person name="Gevers D."/>
            <person name="Izard J."/>
            <person name="Baranova O.V."/>
            <person name="Blanton J.M."/>
            <person name="Wade W.G."/>
            <person name="Dewhirst F.E."/>
            <person name="Young S.K."/>
            <person name="Zeng Q."/>
            <person name="Gargeya S."/>
            <person name="Fitzgerald M."/>
            <person name="Haas B."/>
            <person name="Abouelleil A."/>
            <person name="Alvarado L."/>
            <person name="Arachchi H.M."/>
            <person name="Berlin A."/>
            <person name="Chapman S.B."/>
            <person name="Gearin G."/>
            <person name="Goldberg J."/>
            <person name="Griggs A."/>
            <person name="Gujja S."/>
            <person name="Hansen M."/>
            <person name="Heiman D."/>
            <person name="Howarth C."/>
            <person name="Larimer J."/>
            <person name="Lui A."/>
            <person name="MacDonald P.J.P."/>
            <person name="McCowen C."/>
            <person name="Montmayeur A."/>
            <person name="Murphy C."/>
            <person name="Neiman D."/>
            <person name="Pearson M."/>
            <person name="Priest M."/>
            <person name="Roberts A."/>
            <person name="Saif S."/>
            <person name="Shea T."/>
            <person name="Sisk P."/>
            <person name="Stolte C."/>
            <person name="Sykes S."/>
            <person name="Wortman J."/>
            <person name="Nusbaum C."/>
            <person name="Birren B."/>
        </authorList>
    </citation>
    <scope>NUCLEOTIDE SEQUENCE [LARGE SCALE GENOMIC DNA]</scope>
    <source>
        <strain evidence="2 3">F0438</strain>
    </source>
</reference>
<evidence type="ECO:0000256" key="1">
    <source>
        <dbReference type="SAM" id="Phobius"/>
    </source>
</evidence>
<dbReference type="AlphaFoldDB" id="H1Q2E5"/>
<dbReference type="HOGENOM" id="CLU_2956790_0_0_10"/>
<keyword evidence="1" id="KW-0472">Membrane</keyword>